<dbReference type="AlphaFoldDB" id="A0A8G0LFI5"/>
<keyword evidence="3" id="KW-1185">Reference proteome</keyword>
<protein>
    <submittedName>
        <fullName evidence="2">Uncharacterized protein</fullName>
    </submittedName>
</protein>
<evidence type="ECO:0000313" key="2">
    <source>
        <dbReference type="EMBL" id="QYT01127.1"/>
    </source>
</evidence>
<feature type="region of interest" description="Disordered" evidence="1">
    <location>
        <begin position="22"/>
        <end position="53"/>
    </location>
</feature>
<dbReference type="EMBL" id="CP075867">
    <property type="protein sequence ID" value="QYT01127.1"/>
    <property type="molecule type" value="Genomic_DNA"/>
</dbReference>
<reference evidence="2 3" key="1">
    <citation type="journal article" date="2021" name="BMC Genomics">
        <title>Telomere-to-telomere genome assembly of asparaginase-producing Trichoderma simmonsii.</title>
        <authorList>
            <person name="Chung D."/>
            <person name="Kwon Y.M."/>
            <person name="Yang Y."/>
        </authorList>
    </citation>
    <scope>NUCLEOTIDE SEQUENCE [LARGE SCALE GENOMIC DNA]</scope>
    <source>
        <strain evidence="2 3">GH-Sj1</strain>
    </source>
</reference>
<organism evidence="2 3">
    <name type="scientific">Trichoderma simmonsii</name>
    <dbReference type="NCBI Taxonomy" id="1491479"/>
    <lineage>
        <taxon>Eukaryota</taxon>
        <taxon>Fungi</taxon>
        <taxon>Dikarya</taxon>
        <taxon>Ascomycota</taxon>
        <taxon>Pezizomycotina</taxon>
        <taxon>Sordariomycetes</taxon>
        <taxon>Hypocreomycetidae</taxon>
        <taxon>Hypocreales</taxon>
        <taxon>Hypocreaceae</taxon>
        <taxon>Trichoderma</taxon>
    </lineage>
</organism>
<dbReference type="Proteomes" id="UP000826661">
    <property type="component" value="Chromosome IV"/>
</dbReference>
<proteinExistence type="predicted"/>
<evidence type="ECO:0000313" key="3">
    <source>
        <dbReference type="Proteomes" id="UP000826661"/>
    </source>
</evidence>
<sequence length="69" mass="7632">MPDSIPYDPSLVMGLHAVVPKTAEEADKDAVQQTENEEHDDKPTSSDSGSSLIPRCDILRDIYMELCLI</sequence>
<evidence type="ECO:0000256" key="1">
    <source>
        <dbReference type="SAM" id="MobiDB-lite"/>
    </source>
</evidence>
<accession>A0A8G0LFI5</accession>
<name>A0A8G0LFI5_9HYPO</name>
<gene>
    <name evidence="2" type="ORF">H0G86_008179</name>
</gene>